<evidence type="ECO:0000313" key="3">
    <source>
        <dbReference type="Proteomes" id="UP001054889"/>
    </source>
</evidence>
<organism evidence="2 3">
    <name type="scientific">Eleusine coracana subsp. coracana</name>
    <dbReference type="NCBI Taxonomy" id="191504"/>
    <lineage>
        <taxon>Eukaryota</taxon>
        <taxon>Viridiplantae</taxon>
        <taxon>Streptophyta</taxon>
        <taxon>Embryophyta</taxon>
        <taxon>Tracheophyta</taxon>
        <taxon>Spermatophyta</taxon>
        <taxon>Magnoliopsida</taxon>
        <taxon>Liliopsida</taxon>
        <taxon>Poales</taxon>
        <taxon>Poaceae</taxon>
        <taxon>PACMAD clade</taxon>
        <taxon>Chloridoideae</taxon>
        <taxon>Cynodonteae</taxon>
        <taxon>Eleusininae</taxon>
        <taxon>Eleusine</taxon>
    </lineage>
</organism>
<feature type="compositionally biased region" description="Polar residues" evidence="1">
    <location>
        <begin position="81"/>
        <end position="90"/>
    </location>
</feature>
<dbReference type="AlphaFoldDB" id="A0AAV5EK68"/>
<comment type="caution">
    <text evidence="2">The sequence shown here is derived from an EMBL/GenBank/DDBJ whole genome shotgun (WGS) entry which is preliminary data.</text>
</comment>
<reference evidence="2" key="1">
    <citation type="journal article" date="2018" name="DNA Res.">
        <title>Multiple hybrid de novo genome assembly of finger millet, an orphan allotetraploid crop.</title>
        <authorList>
            <person name="Hatakeyama M."/>
            <person name="Aluri S."/>
            <person name="Balachadran M.T."/>
            <person name="Sivarajan S.R."/>
            <person name="Patrignani A."/>
            <person name="Gruter S."/>
            <person name="Poveda L."/>
            <person name="Shimizu-Inatsugi R."/>
            <person name="Baeten J."/>
            <person name="Francoijs K.J."/>
            <person name="Nataraja K.N."/>
            <person name="Reddy Y.A.N."/>
            <person name="Phadnis S."/>
            <person name="Ravikumar R.L."/>
            <person name="Schlapbach R."/>
            <person name="Sreeman S.M."/>
            <person name="Shimizu K.K."/>
        </authorList>
    </citation>
    <scope>NUCLEOTIDE SEQUENCE</scope>
</reference>
<reference evidence="2" key="2">
    <citation type="submission" date="2021-12" db="EMBL/GenBank/DDBJ databases">
        <title>Resequencing data analysis of finger millet.</title>
        <authorList>
            <person name="Hatakeyama M."/>
            <person name="Aluri S."/>
            <person name="Balachadran M.T."/>
            <person name="Sivarajan S.R."/>
            <person name="Poveda L."/>
            <person name="Shimizu-Inatsugi R."/>
            <person name="Schlapbach R."/>
            <person name="Sreeman S.M."/>
            <person name="Shimizu K.K."/>
        </authorList>
    </citation>
    <scope>NUCLEOTIDE SEQUENCE</scope>
</reference>
<keyword evidence="3" id="KW-1185">Reference proteome</keyword>
<accession>A0AAV5EK68</accession>
<feature type="region of interest" description="Disordered" evidence="1">
    <location>
        <begin position="78"/>
        <end position="98"/>
    </location>
</feature>
<evidence type="ECO:0000256" key="1">
    <source>
        <dbReference type="SAM" id="MobiDB-lite"/>
    </source>
</evidence>
<name>A0AAV5EK68_ELECO</name>
<evidence type="ECO:0000313" key="2">
    <source>
        <dbReference type="EMBL" id="GJN22762.1"/>
    </source>
</evidence>
<sequence length="242" mass="26347">MVCGELGLDVRFGQFVAKLDDGSRVEMPGKEEDWVIDYHTYSLDNLLLDVRSRLMLGSKQDAVVYSKEKVTGAEVELKKGASSSHQSQIQEVGHGQPSASASCLSLQANVVDQPHGQGEIDWDNLQLEPILEGDATPVISDDEMKSHAKKKSAGRTKAQGATTSSPARTPKRQRLSADVMTHSPRPITRRQLALTMRDGAGPSTQNAQPATSSRPSQSPRKAPAPTRKKLTTKERQQVTCSF</sequence>
<dbReference type="EMBL" id="BQKI01000076">
    <property type="protein sequence ID" value="GJN22762.1"/>
    <property type="molecule type" value="Genomic_DNA"/>
</dbReference>
<feature type="compositionally biased region" description="Polar residues" evidence="1">
    <location>
        <begin position="202"/>
        <end position="219"/>
    </location>
</feature>
<dbReference type="Proteomes" id="UP001054889">
    <property type="component" value="Unassembled WGS sequence"/>
</dbReference>
<gene>
    <name evidence="2" type="primary">gb10358</name>
    <name evidence="2" type="ORF">PR202_gb10358</name>
</gene>
<proteinExistence type="predicted"/>
<feature type="region of interest" description="Disordered" evidence="1">
    <location>
        <begin position="135"/>
        <end position="242"/>
    </location>
</feature>
<protein>
    <submittedName>
        <fullName evidence="2">Uncharacterized protein</fullName>
    </submittedName>
</protein>